<evidence type="ECO:0000313" key="6">
    <source>
        <dbReference type="EMBL" id="MDI6102513.1"/>
    </source>
</evidence>
<dbReference type="PRINTS" id="PR00455">
    <property type="entry name" value="HTHTETR"/>
</dbReference>
<keyword evidence="2 4" id="KW-0238">DNA-binding</keyword>
<name>A0ABT6WRY9_9ACTN</name>
<dbReference type="InterPro" id="IPR049445">
    <property type="entry name" value="TetR_SbtR-like_C"/>
</dbReference>
<dbReference type="Proteomes" id="UP001241758">
    <property type="component" value="Unassembled WGS sequence"/>
</dbReference>
<proteinExistence type="predicted"/>
<evidence type="ECO:0000256" key="4">
    <source>
        <dbReference type="PROSITE-ProRule" id="PRU00335"/>
    </source>
</evidence>
<evidence type="ECO:0000313" key="7">
    <source>
        <dbReference type="Proteomes" id="UP001241758"/>
    </source>
</evidence>
<sequence length="204" mass="22523">MLYGTPTARRRDAQRNRAAILEAASEVLALGDTVALMPEIARRASVGQATLYRHFPDRAALVAAVLNYQLEILEARVAGHAEHPEGFRELLREVLHFQIELRGLVKLVRRFDATQQERYRQRVITAFVAPLRQAREHGYVRADLVPEDLSLLFTMVQGVAEATDDVAAARAAADRSVDLVLEGVFLSPGLSNGLSSPDANARRS</sequence>
<dbReference type="InterPro" id="IPR036271">
    <property type="entry name" value="Tet_transcr_reg_TetR-rel_C_sf"/>
</dbReference>
<dbReference type="SUPFAM" id="SSF46689">
    <property type="entry name" value="Homeodomain-like"/>
    <property type="match status" value="1"/>
</dbReference>
<keyword evidence="3" id="KW-0804">Transcription</keyword>
<dbReference type="PANTHER" id="PTHR30055:SF234">
    <property type="entry name" value="HTH-TYPE TRANSCRIPTIONAL REGULATOR BETI"/>
    <property type="match status" value="1"/>
</dbReference>
<feature type="DNA-binding region" description="H-T-H motif" evidence="4">
    <location>
        <begin position="36"/>
        <end position="55"/>
    </location>
</feature>
<keyword evidence="7" id="KW-1185">Reference proteome</keyword>
<evidence type="ECO:0000256" key="2">
    <source>
        <dbReference type="ARBA" id="ARBA00023125"/>
    </source>
</evidence>
<dbReference type="PANTHER" id="PTHR30055">
    <property type="entry name" value="HTH-TYPE TRANSCRIPTIONAL REGULATOR RUTR"/>
    <property type="match status" value="1"/>
</dbReference>
<organism evidence="6 7">
    <name type="scientific">Actinoplanes sandaracinus</name>
    <dbReference type="NCBI Taxonomy" id="3045177"/>
    <lineage>
        <taxon>Bacteria</taxon>
        <taxon>Bacillati</taxon>
        <taxon>Actinomycetota</taxon>
        <taxon>Actinomycetes</taxon>
        <taxon>Micromonosporales</taxon>
        <taxon>Micromonosporaceae</taxon>
        <taxon>Actinoplanes</taxon>
    </lineage>
</organism>
<dbReference type="InterPro" id="IPR001647">
    <property type="entry name" value="HTH_TetR"/>
</dbReference>
<evidence type="ECO:0000256" key="3">
    <source>
        <dbReference type="ARBA" id="ARBA00023163"/>
    </source>
</evidence>
<evidence type="ECO:0000256" key="1">
    <source>
        <dbReference type="ARBA" id="ARBA00023015"/>
    </source>
</evidence>
<dbReference type="Gene3D" id="1.10.357.10">
    <property type="entry name" value="Tetracycline Repressor, domain 2"/>
    <property type="match status" value="1"/>
</dbReference>
<dbReference type="InterPro" id="IPR050109">
    <property type="entry name" value="HTH-type_TetR-like_transc_reg"/>
</dbReference>
<dbReference type="Pfam" id="PF00440">
    <property type="entry name" value="TetR_N"/>
    <property type="match status" value="1"/>
</dbReference>
<evidence type="ECO:0000259" key="5">
    <source>
        <dbReference type="PROSITE" id="PS50977"/>
    </source>
</evidence>
<dbReference type="PROSITE" id="PS50977">
    <property type="entry name" value="HTH_TETR_2"/>
    <property type="match status" value="1"/>
</dbReference>
<accession>A0ABT6WRY9</accession>
<dbReference type="InterPro" id="IPR009057">
    <property type="entry name" value="Homeodomain-like_sf"/>
</dbReference>
<dbReference type="RefSeq" id="WP_282763571.1">
    <property type="nucleotide sequence ID" value="NZ_JASCTH010000020.1"/>
</dbReference>
<dbReference type="SUPFAM" id="SSF48498">
    <property type="entry name" value="Tetracyclin repressor-like, C-terminal domain"/>
    <property type="match status" value="1"/>
</dbReference>
<reference evidence="6 7" key="1">
    <citation type="submission" date="2023-05" db="EMBL/GenBank/DDBJ databases">
        <title>Actinoplanes sp. NEAU-A12 genome sequencing.</title>
        <authorList>
            <person name="Wang Z.-S."/>
        </authorList>
    </citation>
    <scope>NUCLEOTIDE SEQUENCE [LARGE SCALE GENOMIC DNA]</scope>
    <source>
        <strain evidence="6 7">NEAU-A12</strain>
    </source>
</reference>
<comment type="caution">
    <text evidence="6">The sequence shown here is derived from an EMBL/GenBank/DDBJ whole genome shotgun (WGS) entry which is preliminary data.</text>
</comment>
<dbReference type="Pfam" id="PF21597">
    <property type="entry name" value="TetR_C_43"/>
    <property type="match status" value="1"/>
</dbReference>
<keyword evidence="1" id="KW-0805">Transcription regulation</keyword>
<gene>
    <name evidence="6" type="ORF">QLQ12_28225</name>
</gene>
<feature type="domain" description="HTH tetR-type" evidence="5">
    <location>
        <begin position="14"/>
        <end position="73"/>
    </location>
</feature>
<dbReference type="EMBL" id="JASCTH010000020">
    <property type="protein sequence ID" value="MDI6102513.1"/>
    <property type="molecule type" value="Genomic_DNA"/>
</dbReference>
<protein>
    <submittedName>
        <fullName evidence="6">Helix-turn-helix domain-containing protein</fullName>
    </submittedName>
</protein>